<reference evidence="2" key="2">
    <citation type="submission" date="2020-07" db="EMBL/GenBank/DDBJ databases">
        <authorList>
            <consortium name="NCBI Pathogen Detection Project"/>
        </authorList>
    </citation>
    <scope>NUCLEOTIDE SEQUENCE</scope>
    <source>
        <strain evidence="2">C25</strain>
    </source>
</reference>
<evidence type="ECO:0000313" key="3">
    <source>
        <dbReference type="EMBL" id="MBO3418142.1"/>
    </source>
</evidence>
<accession>A0AAN5NCD3</accession>
<comment type="caution">
    <text evidence="2">The sequence shown here is derived from an EMBL/GenBank/DDBJ whole genome shotgun (WGS) entry which is preliminary data.</text>
</comment>
<organism evidence="2 5">
    <name type="scientific">Clostridium perfringens</name>
    <dbReference type="NCBI Taxonomy" id="1502"/>
    <lineage>
        <taxon>Bacteria</taxon>
        <taxon>Bacillati</taxon>
        <taxon>Bacillota</taxon>
        <taxon>Clostridia</taxon>
        <taxon>Eubacteriales</taxon>
        <taxon>Clostridiaceae</taxon>
        <taxon>Clostridium</taxon>
    </lineage>
</organism>
<sequence>MKKKLVFLGLICLSLFAFVGCGTEKLDISNCIDVRYGEFNGSAKIYESSLDLGKLQDIPKLKGLTPDMLKGDYKITLVGDKTDLKNGDKVKLHLEYNKDLYKRDFNVEFKFEPTEVTIEGLPDKLTDINQISKEQWEKIYLAANKYFENIAKEKKFNNVKLERILKFEDNNTGQIDIGFIYSYRSNNNELSYICLNDSLKFKVDNELEYNNFSINLALDSIWFNKFFIDYSKPLNEILNNIYTNVYKCKYSILWSAEN</sequence>
<dbReference type="EMBL" id="DACTBT010000055">
    <property type="protein sequence ID" value="HAT4299879.1"/>
    <property type="molecule type" value="Genomic_DNA"/>
</dbReference>
<evidence type="ECO:0000313" key="5">
    <source>
        <dbReference type="Proteomes" id="UP000855421"/>
    </source>
</evidence>
<dbReference type="AlphaFoldDB" id="A0AAN5NCD3"/>
<protein>
    <submittedName>
        <fullName evidence="2">TcpJ</fullName>
    </submittedName>
</protein>
<dbReference type="EMBL" id="JAENRE010000031">
    <property type="protein sequence ID" value="MBO3418142.1"/>
    <property type="molecule type" value="Genomic_DNA"/>
</dbReference>
<dbReference type="PROSITE" id="PS51257">
    <property type="entry name" value="PROKAR_LIPOPROTEIN"/>
    <property type="match status" value="1"/>
</dbReference>
<reference evidence="3 4" key="3">
    <citation type="submission" date="2020-12" db="EMBL/GenBank/DDBJ databases">
        <title>Comparative genomics of Clostridium perfringens reveals patterns of host-associated phylogenetic clades and virulence factors.</title>
        <authorList>
            <person name="Smith A.H."/>
            <person name="Geier R."/>
        </authorList>
    </citation>
    <scope>NUCLEOTIDE SEQUENCE [LARGE SCALE GENOMIC DNA]</scope>
    <source>
        <strain evidence="3 4">CHD15829P</strain>
    </source>
</reference>
<name>A0AAN5NCD3_CLOPF</name>
<dbReference type="RefSeq" id="WP_110003791.1">
    <property type="nucleotide sequence ID" value="NZ_CATNZR010000093.1"/>
</dbReference>
<reference evidence="2" key="1">
    <citation type="journal article" date="2018" name="Genome Biol.">
        <title>SKESA: strategic k-mer extension for scrupulous assemblies.</title>
        <authorList>
            <person name="Souvorov A."/>
            <person name="Agarwala R."/>
            <person name="Lipman D.J."/>
        </authorList>
    </citation>
    <scope>NUCLEOTIDE SEQUENCE</scope>
    <source>
        <strain evidence="2">C25</strain>
    </source>
</reference>
<evidence type="ECO:0000256" key="1">
    <source>
        <dbReference type="SAM" id="SignalP"/>
    </source>
</evidence>
<feature type="signal peptide" evidence="1">
    <location>
        <begin position="1"/>
        <end position="19"/>
    </location>
</feature>
<keyword evidence="1" id="KW-0732">Signal</keyword>
<gene>
    <name evidence="2" type="ORF">I9063_003303</name>
    <name evidence="3" type="ORF">JJB78_17025</name>
</gene>
<dbReference type="Proteomes" id="UP000668358">
    <property type="component" value="Unassembled WGS sequence"/>
</dbReference>
<feature type="chain" id="PRO_5042926144" evidence="1">
    <location>
        <begin position="20"/>
        <end position="258"/>
    </location>
</feature>
<evidence type="ECO:0000313" key="4">
    <source>
        <dbReference type="Proteomes" id="UP000668358"/>
    </source>
</evidence>
<evidence type="ECO:0000313" key="2">
    <source>
        <dbReference type="EMBL" id="HAT4299879.1"/>
    </source>
</evidence>
<dbReference type="Proteomes" id="UP000855421">
    <property type="component" value="Unassembled WGS sequence"/>
</dbReference>
<proteinExistence type="predicted"/>